<dbReference type="InterPro" id="IPR018392">
    <property type="entry name" value="LysM"/>
</dbReference>
<keyword evidence="3" id="KW-1185">Reference proteome</keyword>
<gene>
    <name evidence="2" type="ORF">M501DRAFT_999277</name>
</gene>
<dbReference type="InterPro" id="IPR036779">
    <property type="entry name" value="LysM_dom_sf"/>
</dbReference>
<evidence type="ECO:0000313" key="2">
    <source>
        <dbReference type="EMBL" id="KAF2835244.1"/>
    </source>
</evidence>
<feature type="compositionally biased region" description="Low complexity" evidence="1">
    <location>
        <begin position="337"/>
        <end position="348"/>
    </location>
</feature>
<protein>
    <submittedName>
        <fullName evidence="2">Carbohydrate-binding module family 50 protein</fullName>
    </submittedName>
</protein>
<feature type="compositionally biased region" description="Polar residues" evidence="1">
    <location>
        <begin position="315"/>
        <end position="332"/>
    </location>
</feature>
<accession>A0A9P4VP96</accession>
<feature type="compositionally biased region" description="Polar residues" evidence="1">
    <location>
        <begin position="123"/>
        <end position="132"/>
    </location>
</feature>
<dbReference type="CDD" id="cd00118">
    <property type="entry name" value="LysM"/>
    <property type="match status" value="1"/>
</dbReference>
<feature type="compositionally biased region" description="Basic and acidic residues" evidence="1">
    <location>
        <begin position="164"/>
        <end position="177"/>
    </location>
</feature>
<feature type="region of interest" description="Disordered" evidence="1">
    <location>
        <begin position="123"/>
        <end position="177"/>
    </location>
</feature>
<feature type="compositionally biased region" description="Polar residues" evidence="1">
    <location>
        <begin position="402"/>
        <end position="428"/>
    </location>
</feature>
<feature type="compositionally biased region" description="Polar residues" evidence="1">
    <location>
        <begin position="38"/>
        <end position="61"/>
    </location>
</feature>
<evidence type="ECO:0000313" key="3">
    <source>
        <dbReference type="Proteomes" id="UP000799429"/>
    </source>
</evidence>
<feature type="region of interest" description="Disordered" evidence="1">
    <location>
        <begin position="1"/>
        <end position="95"/>
    </location>
</feature>
<feature type="compositionally biased region" description="Low complexity" evidence="1">
    <location>
        <begin position="302"/>
        <end position="314"/>
    </location>
</feature>
<proteinExistence type="predicted"/>
<sequence>MIPTTSQHSSRTSSTPTASSLRPRTRRLISGLEEQGELSVNSESNRHLSSPFASPLISRNASPIPSSHPSRIGSSSAIPRSGEASSSRSKTAFGRKTAQNTIGTFWGNPWSTIQGLASNVLGTDTGHSSTDSKSWRRKTRPLEFTHGRSGSRSALPSQWGPSGSEEHIGQGSREERDALVRERKRKDMLAANVHMYADAVGRFKRRNSDERISTSVPPTGHEEDDALVYIHHVKRSDTVAGITIRYNCQAVVLRKANRMWPNDTPQVRKTLVLPVDACAIKGKPVPGPKEAEEDLLLEDNKSTSLEELTPTSTPQMPNGWSTSRHTSQSNINPRPPSSSTSVSNVDSEPPWKHDSWVLLPNDTVPTEIARLPRKSLGFFPPARRKSRTFSDASATPKASMDVSPNPSNVPMITTSPDLPPLQNATSSPARRPGRRRTSSAASIQPSYFLHGPGGVGTMSANVRSPGPAQNNKVENFLAKHLPDVAPPPNQTVFTPWTPGLGDLSEFDTLSGAGQVGSSTAGTGAGVGFDLENVGGAIEGWVRKMATKATKVMEPTGNTQRSGLSVVGLGAGSGIGDLIELTDAFEIGGDEDDEDRRGRTDAVGTARKDIPEGIRGRAKGRGLKSDKGD</sequence>
<dbReference type="OrthoDB" id="2192830at2759"/>
<name>A0A9P4VP96_9PEZI</name>
<feature type="compositionally biased region" description="Polar residues" evidence="1">
    <location>
        <begin position="148"/>
        <end position="161"/>
    </location>
</feature>
<evidence type="ECO:0000256" key="1">
    <source>
        <dbReference type="SAM" id="MobiDB-lite"/>
    </source>
</evidence>
<feature type="compositionally biased region" description="Low complexity" evidence="1">
    <location>
        <begin position="62"/>
        <end position="78"/>
    </location>
</feature>
<feature type="region of interest" description="Disordered" evidence="1">
    <location>
        <begin position="586"/>
        <end position="628"/>
    </location>
</feature>
<dbReference type="EMBL" id="MU006110">
    <property type="protein sequence ID" value="KAF2835244.1"/>
    <property type="molecule type" value="Genomic_DNA"/>
</dbReference>
<feature type="compositionally biased region" description="Basic and acidic residues" evidence="1">
    <location>
        <begin position="594"/>
        <end position="614"/>
    </location>
</feature>
<feature type="region of interest" description="Disordered" evidence="1">
    <location>
        <begin position="302"/>
        <end position="356"/>
    </location>
</feature>
<dbReference type="AlphaFoldDB" id="A0A9P4VP96"/>
<reference evidence="2" key="1">
    <citation type="journal article" date="2020" name="Stud. Mycol.">
        <title>101 Dothideomycetes genomes: a test case for predicting lifestyles and emergence of pathogens.</title>
        <authorList>
            <person name="Haridas S."/>
            <person name="Albert R."/>
            <person name="Binder M."/>
            <person name="Bloem J."/>
            <person name="Labutti K."/>
            <person name="Salamov A."/>
            <person name="Andreopoulos B."/>
            <person name="Baker S."/>
            <person name="Barry K."/>
            <person name="Bills G."/>
            <person name="Bluhm B."/>
            <person name="Cannon C."/>
            <person name="Castanera R."/>
            <person name="Culley D."/>
            <person name="Daum C."/>
            <person name="Ezra D."/>
            <person name="Gonzalez J."/>
            <person name="Henrissat B."/>
            <person name="Kuo A."/>
            <person name="Liang C."/>
            <person name="Lipzen A."/>
            <person name="Lutzoni F."/>
            <person name="Magnuson J."/>
            <person name="Mondo S."/>
            <person name="Nolan M."/>
            <person name="Ohm R."/>
            <person name="Pangilinan J."/>
            <person name="Park H.-J."/>
            <person name="Ramirez L."/>
            <person name="Alfaro M."/>
            <person name="Sun H."/>
            <person name="Tritt A."/>
            <person name="Yoshinaga Y."/>
            <person name="Zwiers L.-H."/>
            <person name="Turgeon B."/>
            <person name="Goodwin S."/>
            <person name="Spatafora J."/>
            <person name="Crous P."/>
            <person name="Grigoriev I."/>
        </authorList>
    </citation>
    <scope>NUCLEOTIDE SEQUENCE</scope>
    <source>
        <strain evidence="2">CBS 101060</strain>
    </source>
</reference>
<feature type="region of interest" description="Disordered" evidence="1">
    <location>
        <begin position="377"/>
        <end position="447"/>
    </location>
</feature>
<feature type="compositionally biased region" description="Low complexity" evidence="1">
    <location>
        <begin position="1"/>
        <end position="22"/>
    </location>
</feature>
<dbReference type="Proteomes" id="UP000799429">
    <property type="component" value="Unassembled WGS sequence"/>
</dbReference>
<comment type="caution">
    <text evidence="2">The sequence shown here is derived from an EMBL/GenBank/DDBJ whole genome shotgun (WGS) entry which is preliminary data.</text>
</comment>
<dbReference type="Gene3D" id="3.10.350.10">
    <property type="entry name" value="LysM domain"/>
    <property type="match status" value="1"/>
</dbReference>
<organism evidence="2 3">
    <name type="scientific">Patellaria atrata CBS 101060</name>
    <dbReference type="NCBI Taxonomy" id="1346257"/>
    <lineage>
        <taxon>Eukaryota</taxon>
        <taxon>Fungi</taxon>
        <taxon>Dikarya</taxon>
        <taxon>Ascomycota</taxon>
        <taxon>Pezizomycotina</taxon>
        <taxon>Dothideomycetes</taxon>
        <taxon>Dothideomycetes incertae sedis</taxon>
        <taxon>Patellariales</taxon>
        <taxon>Patellariaceae</taxon>
        <taxon>Patellaria</taxon>
    </lineage>
</organism>